<dbReference type="EMBL" id="MRZV01000334">
    <property type="protein sequence ID" value="PIK52332.1"/>
    <property type="molecule type" value="Genomic_DNA"/>
</dbReference>
<dbReference type="Gene3D" id="1.20.120.340">
    <property type="entry name" value="Flagellar protein FliS"/>
    <property type="match status" value="1"/>
</dbReference>
<feature type="region of interest" description="Disordered" evidence="5">
    <location>
        <begin position="1"/>
        <end position="32"/>
    </location>
</feature>
<dbReference type="AlphaFoldDB" id="A0A2G8KWI5"/>
<feature type="compositionally biased region" description="Basic and acidic residues" evidence="5">
    <location>
        <begin position="185"/>
        <end position="204"/>
    </location>
</feature>
<dbReference type="GO" id="GO:0010890">
    <property type="term" value="P:positive regulation of triglyceride storage"/>
    <property type="evidence" value="ECO:0007669"/>
    <property type="project" value="TreeGrafter"/>
</dbReference>
<protein>
    <submittedName>
        <fullName evidence="6">Putative perilipin-2 isoform X2</fullName>
    </submittedName>
</protein>
<dbReference type="GO" id="GO:0005811">
    <property type="term" value="C:lipid droplet"/>
    <property type="evidence" value="ECO:0007669"/>
    <property type="project" value="UniProtKB-SubCell"/>
</dbReference>
<dbReference type="PANTHER" id="PTHR14024:SF49">
    <property type="entry name" value="LIPID STORAGE DROPLETS SURFACE-BINDING PROTEIN 1"/>
    <property type="match status" value="1"/>
</dbReference>
<dbReference type="SUPFAM" id="SSF109775">
    <property type="entry name" value="Mannose-6-phosphate receptor binding protein 1 (Tip47), C-terminal domain"/>
    <property type="match status" value="1"/>
</dbReference>
<keyword evidence="3" id="KW-0551">Lipid droplet</keyword>
<evidence type="ECO:0000256" key="3">
    <source>
        <dbReference type="ARBA" id="ARBA00022677"/>
    </source>
</evidence>
<gene>
    <name evidence="6" type="ORF">BSL78_10788</name>
</gene>
<reference evidence="6 7" key="1">
    <citation type="journal article" date="2017" name="PLoS Biol.">
        <title>The sea cucumber genome provides insights into morphological evolution and visceral regeneration.</title>
        <authorList>
            <person name="Zhang X."/>
            <person name="Sun L."/>
            <person name="Yuan J."/>
            <person name="Sun Y."/>
            <person name="Gao Y."/>
            <person name="Zhang L."/>
            <person name="Li S."/>
            <person name="Dai H."/>
            <person name="Hamel J.F."/>
            <person name="Liu C."/>
            <person name="Yu Y."/>
            <person name="Liu S."/>
            <person name="Lin W."/>
            <person name="Guo K."/>
            <person name="Jin S."/>
            <person name="Xu P."/>
            <person name="Storey K.B."/>
            <person name="Huan P."/>
            <person name="Zhang T."/>
            <person name="Zhou Y."/>
            <person name="Zhang J."/>
            <person name="Lin C."/>
            <person name="Li X."/>
            <person name="Xing L."/>
            <person name="Huo D."/>
            <person name="Sun M."/>
            <person name="Wang L."/>
            <person name="Mercier A."/>
            <person name="Li F."/>
            <person name="Yang H."/>
            <person name="Xiang J."/>
        </authorList>
    </citation>
    <scope>NUCLEOTIDE SEQUENCE [LARGE SCALE GENOMIC DNA]</scope>
    <source>
        <strain evidence="6">Shaxun</strain>
        <tissue evidence="6">Muscle</tissue>
    </source>
</reference>
<dbReference type="GO" id="GO:0005829">
    <property type="term" value="C:cytosol"/>
    <property type="evidence" value="ECO:0007669"/>
    <property type="project" value="TreeGrafter"/>
</dbReference>
<dbReference type="InterPro" id="IPR004279">
    <property type="entry name" value="Perilipin"/>
</dbReference>
<comment type="caution">
    <text evidence="6">The sequence shown here is derived from an EMBL/GenBank/DDBJ whole genome shotgun (WGS) entry which is preliminary data.</text>
</comment>
<evidence type="ECO:0000256" key="4">
    <source>
        <dbReference type="PIRNR" id="PIRNR036881"/>
    </source>
</evidence>
<feature type="region of interest" description="Disordered" evidence="5">
    <location>
        <begin position="185"/>
        <end position="223"/>
    </location>
</feature>
<dbReference type="Pfam" id="PF03036">
    <property type="entry name" value="Perilipin"/>
    <property type="match status" value="1"/>
</dbReference>
<dbReference type="Proteomes" id="UP000230750">
    <property type="component" value="Unassembled WGS sequence"/>
</dbReference>
<evidence type="ECO:0000313" key="7">
    <source>
        <dbReference type="Proteomes" id="UP000230750"/>
    </source>
</evidence>
<feature type="compositionally biased region" description="Basic and acidic residues" evidence="5">
    <location>
        <begin position="299"/>
        <end position="308"/>
    </location>
</feature>
<proteinExistence type="inferred from homology"/>
<dbReference type="OrthoDB" id="376826at2759"/>
<dbReference type="GO" id="GO:0019915">
    <property type="term" value="P:lipid storage"/>
    <property type="evidence" value="ECO:0007669"/>
    <property type="project" value="TreeGrafter"/>
</dbReference>
<name>A0A2G8KWI5_STIJA</name>
<evidence type="ECO:0000256" key="2">
    <source>
        <dbReference type="ARBA" id="ARBA00006311"/>
    </source>
</evidence>
<evidence type="ECO:0000313" key="6">
    <source>
        <dbReference type="EMBL" id="PIK52332.1"/>
    </source>
</evidence>
<comment type="similarity">
    <text evidence="2 4">Belongs to the perilipin family.</text>
</comment>
<evidence type="ECO:0000256" key="5">
    <source>
        <dbReference type="SAM" id="MobiDB-lite"/>
    </source>
</evidence>
<organism evidence="6 7">
    <name type="scientific">Stichopus japonicus</name>
    <name type="common">Sea cucumber</name>
    <dbReference type="NCBI Taxonomy" id="307972"/>
    <lineage>
        <taxon>Eukaryota</taxon>
        <taxon>Metazoa</taxon>
        <taxon>Echinodermata</taxon>
        <taxon>Eleutherozoa</taxon>
        <taxon>Echinozoa</taxon>
        <taxon>Holothuroidea</taxon>
        <taxon>Aspidochirotacea</taxon>
        <taxon>Aspidochirotida</taxon>
        <taxon>Stichopodidae</taxon>
        <taxon>Apostichopus</taxon>
    </lineage>
</organism>
<feature type="region of interest" description="Disordered" evidence="5">
    <location>
        <begin position="299"/>
        <end position="319"/>
    </location>
</feature>
<keyword evidence="7" id="KW-1185">Reference proteome</keyword>
<dbReference type="PANTHER" id="PTHR14024">
    <property type="entry name" value="PERILIPIN"/>
    <property type="match status" value="1"/>
</dbReference>
<dbReference type="STRING" id="307972.A0A2G8KWI5"/>
<comment type="subcellular location">
    <subcellularLocation>
        <location evidence="1">Lipid droplet</location>
    </subcellularLocation>
</comment>
<accession>A0A2G8KWI5</accession>
<sequence length="449" mass="50041">MEDISHNSVPDNSVPDNSLSDNSITDKNSENQVDDNAISRFTNLPIVTSALTSVSDAYQWTKDSNALIGYSLGMAEKSVALAAYTAQPVVSALERPLSAVNSMANQQLDMLEEKVPILTEPSDEVVKTLKESAWTAVEHSKVAGTQKMNQLMDTRVGQVVASTVDAALQLSDMAVDYCLPDEKAKSNEAEVEQEKDASEEKGVTENEVAVPSNERFSHSVNRASQVSTKVRKRLYHKALVNIQYAQRRSEETLQKLHFTVDLIQYAKENIDSANSGMKSKVDSTQENLWRTWNDWTTDHNEDVEKTSGEEDEDVEGKTGEEKTLAIARNLSRRLRNLTINLSTSIRVLPQNLRQSVEDARSTAEVLFTTFEEAQYFKDLPSSILTGAKDRLVQLTEGSVMLADYLVNSPAMQWLVPDINIDELEFDFEMDVEEEDPIVCNHVGHLPHGN</sequence>
<feature type="compositionally biased region" description="Polar residues" evidence="5">
    <location>
        <begin position="1"/>
        <end position="26"/>
    </location>
</feature>
<dbReference type="PIRSF" id="PIRSF036881">
    <property type="entry name" value="PAT"/>
    <property type="match status" value="1"/>
</dbReference>
<evidence type="ECO:0000256" key="1">
    <source>
        <dbReference type="ARBA" id="ARBA00004502"/>
    </source>
</evidence>